<dbReference type="Proteomes" id="UP000000609">
    <property type="component" value="Chromosome"/>
</dbReference>
<dbReference type="PATRIC" id="fig|272624.6.peg.1307"/>
<gene>
    <name evidence="1" type="ordered locus">lpg1243</name>
</gene>
<protein>
    <recommendedName>
        <fullName evidence="3">Guanylate cyclase domain-containing protein</fullName>
    </recommendedName>
</protein>
<name>Q5ZW44_LEGPH</name>
<evidence type="ECO:0000313" key="2">
    <source>
        <dbReference type="Proteomes" id="UP000000609"/>
    </source>
</evidence>
<dbReference type="HOGENOM" id="CLU_075305_2_0_6"/>
<accession>Q5ZW44</accession>
<dbReference type="KEGG" id="lpn:lpg1243"/>
<dbReference type="EMBL" id="AE017354">
    <property type="protein sequence ID" value="AAU27327.1"/>
    <property type="molecule type" value="Genomic_DNA"/>
</dbReference>
<dbReference type="OrthoDB" id="9181325at2"/>
<evidence type="ECO:0000313" key="1">
    <source>
        <dbReference type="EMBL" id="AAU27327.1"/>
    </source>
</evidence>
<dbReference type="AlphaFoldDB" id="Q5ZW44"/>
<keyword evidence="2" id="KW-1185">Reference proteome</keyword>
<dbReference type="GeneID" id="57035234"/>
<sequence>MEDIQRNRIIAFVDILGFKTLINSAEKNKVIDFLYELRNIDSRFRENFINRETLNGYIVVTKIHPDISSYSDHLLISAPINLDSLQSITTSLAYISYTIIDIQLLALKRGFALRGAIAHGEIFYDEEKKIFAGQALIEAIEGESCVAKYPRVIICKSVKDLLEIKKLEKIDFSFLESDFDGVKFLNFLDAKYISQKFKDSIENELNLFNDIIQKRIEESKDSIEVLSKWEWLVNYYM</sequence>
<dbReference type="RefSeq" id="WP_010946975.1">
    <property type="nucleotide sequence ID" value="NC_002942.5"/>
</dbReference>
<reference evidence="1 2" key="1">
    <citation type="journal article" date="2004" name="Science">
        <title>The genomic sequence of the accidental pathogen Legionella pneumophila.</title>
        <authorList>
            <person name="Chien M."/>
            <person name="Morozova I."/>
            <person name="Shi S."/>
            <person name="Sheng H."/>
            <person name="Chen J."/>
            <person name="Gomez S.M."/>
            <person name="Asamani G."/>
            <person name="Hill K."/>
            <person name="Nuara J."/>
            <person name="Feder M."/>
            <person name="Rineer J."/>
            <person name="Greenberg J.J."/>
            <person name="Steshenko V."/>
            <person name="Park S.H."/>
            <person name="Zhao B."/>
            <person name="Teplitskaya E."/>
            <person name="Edwards J.R."/>
            <person name="Pampou S."/>
            <person name="Georghiou A."/>
            <person name="Chou I.C."/>
            <person name="Iannuccilli W."/>
            <person name="Ulz M.E."/>
            <person name="Kim D.H."/>
            <person name="Geringer-Sameth A."/>
            <person name="Goldsberry C."/>
            <person name="Morozov P."/>
            <person name="Fischer S.G."/>
            <person name="Segal G."/>
            <person name="Qu X."/>
            <person name="Rzhetsky A."/>
            <person name="Zhang P."/>
            <person name="Cayanis E."/>
            <person name="De Jong P.J."/>
            <person name="Ju J."/>
            <person name="Kalachikov S."/>
            <person name="Shuman H.A."/>
            <person name="Russo J.J."/>
        </authorList>
    </citation>
    <scope>NUCLEOTIDE SEQUENCE [LARGE SCALE GENOMIC DNA]</scope>
    <source>
        <strain evidence="2">Philadelphia 1 / ATCC 33152 / DSM 7513</strain>
    </source>
</reference>
<proteinExistence type="predicted"/>
<dbReference type="PaxDb" id="272624-lpg1243"/>
<evidence type="ECO:0008006" key="3">
    <source>
        <dbReference type="Google" id="ProtNLM"/>
    </source>
</evidence>
<organism evidence="1 2">
    <name type="scientific">Legionella pneumophila subsp. pneumophila (strain Philadelphia 1 / ATCC 33152 / DSM 7513)</name>
    <dbReference type="NCBI Taxonomy" id="272624"/>
    <lineage>
        <taxon>Bacteria</taxon>
        <taxon>Pseudomonadati</taxon>
        <taxon>Pseudomonadota</taxon>
        <taxon>Gammaproteobacteria</taxon>
        <taxon>Legionellales</taxon>
        <taxon>Legionellaceae</taxon>
        <taxon>Legionella</taxon>
    </lineage>
</organism>